<accession>H5SPQ6</accession>
<dbReference type="AlphaFoldDB" id="H5SPQ6"/>
<feature type="region of interest" description="Disordered" evidence="1">
    <location>
        <begin position="1"/>
        <end position="30"/>
    </location>
</feature>
<gene>
    <name evidence="2" type="ORF">HGMM_F54F02C25</name>
</gene>
<protein>
    <submittedName>
        <fullName evidence="2">Uncharacterized protein</fullName>
    </submittedName>
</protein>
<reference evidence="2" key="2">
    <citation type="journal article" date="2012" name="PLoS ONE">
        <title>A Deeply Branching Thermophilic Bacterium with an Ancient Acetyl-CoA Pathway Dominates a Subsurface Ecosystem.</title>
        <authorList>
            <person name="Takami H."/>
            <person name="Noguchi H."/>
            <person name="Takaki Y."/>
            <person name="Uchiyama I."/>
            <person name="Toyoda A."/>
            <person name="Nishi S."/>
            <person name="Chee G.-J."/>
            <person name="Arai W."/>
            <person name="Nunoura T."/>
            <person name="Itoh T."/>
            <person name="Hattori M."/>
            <person name="Takai K."/>
        </authorList>
    </citation>
    <scope>NUCLEOTIDE SEQUENCE</scope>
</reference>
<dbReference type="EMBL" id="AP011794">
    <property type="protein sequence ID" value="BAL58142.1"/>
    <property type="molecule type" value="Genomic_DNA"/>
</dbReference>
<organism evidence="2">
    <name type="scientific">uncultured Acidobacteriota bacterium</name>
    <dbReference type="NCBI Taxonomy" id="171953"/>
    <lineage>
        <taxon>Bacteria</taxon>
        <taxon>Pseudomonadati</taxon>
        <taxon>Acidobacteriota</taxon>
        <taxon>environmental samples</taxon>
    </lineage>
</organism>
<evidence type="ECO:0000256" key="1">
    <source>
        <dbReference type="SAM" id="MobiDB-lite"/>
    </source>
</evidence>
<sequence length="69" mass="7561">MCGIAQEAEGVRAPTDEELAHDNHEVQHEDAAEDALNGFAISPWREPGALRHIPPPSLRSLFDPHLAQV</sequence>
<reference evidence="2" key="1">
    <citation type="journal article" date="2005" name="Environ. Microbiol.">
        <title>Genetic and functional properties of uncultivated thermophilic crenarchaeotes from a subsurface gold mine as revealed by analysis of genome fragments.</title>
        <authorList>
            <person name="Nunoura T."/>
            <person name="Hirayama H."/>
            <person name="Takami H."/>
            <person name="Oida H."/>
            <person name="Nishi S."/>
            <person name="Shimamura S."/>
            <person name="Suzuki Y."/>
            <person name="Inagaki F."/>
            <person name="Takai K."/>
            <person name="Nealson K.H."/>
            <person name="Horikoshi K."/>
        </authorList>
    </citation>
    <scope>NUCLEOTIDE SEQUENCE</scope>
</reference>
<evidence type="ECO:0000313" key="2">
    <source>
        <dbReference type="EMBL" id="BAL58142.1"/>
    </source>
</evidence>
<feature type="compositionally biased region" description="Basic and acidic residues" evidence="1">
    <location>
        <begin position="14"/>
        <end position="30"/>
    </location>
</feature>
<proteinExistence type="predicted"/>
<name>H5SPQ6_9BACT</name>